<organism evidence="2 3">
    <name type="scientific">Diploscapter pachys</name>
    <dbReference type="NCBI Taxonomy" id="2018661"/>
    <lineage>
        <taxon>Eukaryota</taxon>
        <taxon>Metazoa</taxon>
        <taxon>Ecdysozoa</taxon>
        <taxon>Nematoda</taxon>
        <taxon>Chromadorea</taxon>
        <taxon>Rhabditida</taxon>
        <taxon>Rhabditina</taxon>
        <taxon>Rhabditomorpha</taxon>
        <taxon>Rhabditoidea</taxon>
        <taxon>Rhabditidae</taxon>
        <taxon>Diploscapter</taxon>
    </lineage>
</organism>
<accession>A0A2A2M2K5</accession>
<feature type="region of interest" description="Disordered" evidence="1">
    <location>
        <begin position="104"/>
        <end position="164"/>
    </location>
</feature>
<dbReference type="AlphaFoldDB" id="A0A2A2M2K5"/>
<name>A0A2A2M2K5_9BILA</name>
<comment type="caution">
    <text evidence="2">The sequence shown here is derived from an EMBL/GenBank/DDBJ whole genome shotgun (WGS) entry which is preliminary data.</text>
</comment>
<evidence type="ECO:0000313" key="3">
    <source>
        <dbReference type="Proteomes" id="UP000218231"/>
    </source>
</evidence>
<dbReference type="Proteomes" id="UP000218231">
    <property type="component" value="Unassembled WGS sequence"/>
</dbReference>
<feature type="compositionally biased region" description="Low complexity" evidence="1">
    <location>
        <begin position="108"/>
        <end position="156"/>
    </location>
</feature>
<proteinExistence type="predicted"/>
<evidence type="ECO:0000313" key="2">
    <source>
        <dbReference type="EMBL" id="PAV92467.1"/>
    </source>
</evidence>
<evidence type="ECO:0000256" key="1">
    <source>
        <dbReference type="SAM" id="MobiDB-lite"/>
    </source>
</evidence>
<protein>
    <submittedName>
        <fullName evidence="2">Uncharacterized protein</fullName>
    </submittedName>
</protein>
<dbReference type="EMBL" id="LIAE01006187">
    <property type="protein sequence ID" value="PAV92467.1"/>
    <property type="molecule type" value="Genomic_DNA"/>
</dbReference>
<gene>
    <name evidence="2" type="ORF">WR25_26497</name>
</gene>
<sequence>MRFLNDELRSLQGLQPVHTAAQQQIPQINLQQFGISVAPTQTAPSFPAPYNSQGVYRQVQQQQMPSSSANVSNMSNVSTYQQLPSTSNSSQLYTASIGGSTASTYMGSTQHTQQQQQFHQQTHQQPQMQTYQQQSSYGQYQQQQQQLTQSMQSMPQQGGGYQASMSTSYVHPQQIQQTRQTHQQGHSQVHLPSALVVPEKPKSPILKPNPYVFTHTEDIYSGPAYRPIVYPGKNADGEQVNWQP</sequence>
<reference evidence="2 3" key="1">
    <citation type="journal article" date="2017" name="Curr. Biol.">
        <title>Genome architecture and evolution of a unichromosomal asexual nematode.</title>
        <authorList>
            <person name="Fradin H."/>
            <person name="Zegar C."/>
            <person name="Gutwein M."/>
            <person name="Lucas J."/>
            <person name="Kovtun M."/>
            <person name="Corcoran D."/>
            <person name="Baugh L.R."/>
            <person name="Kiontke K."/>
            <person name="Gunsalus K."/>
            <person name="Fitch D.H."/>
            <person name="Piano F."/>
        </authorList>
    </citation>
    <scope>NUCLEOTIDE SEQUENCE [LARGE SCALE GENOMIC DNA]</scope>
    <source>
        <strain evidence="2">PF1309</strain>
    </source>
</reference>
<keyword evidence="3" id="KW-1185">Reference proteome</keyword>